<dbReference type="InterPro" id="IPR050086">
    <property type="entry name" value="MetN_ABC_transporter-like"/>
</dbReference>
<dbReference type="OrthoDB" id="9802264at2"/>
<dbReference type="SMART" id="SM00930">
    <property type="entry name" value="NIL"/>
    <property type="match status" value="1"/>
</dbReference>
<dbReference type="PANTHER" id="PTHR43166">
    <property type="entry name" value="AMINO ACID IMPORT ATP-BINDING PROTEIN"/>
    <property type="match status" value="1"/>
</dbReference>
<accession>A0A226C0U5</accession>
<sequence>MIKITNLTKLYKNKSNKVQALKNVNLNIEKGEIFGIAGYSGAGKSTLIRCVNLIERPTSGSVTIDGIEVSNLTGKELRKTRQKIGMIFQHFNLLSSRTAYENIALPLEIAGVDKGEINKKVTELLKLVGLEDKAESYPSQLSGGQKQRVGIARALANDPKILLCDEATSALDPDTTKSILNLLQDINEKYNLTILIITHEIKVIKEICDSVAIMESGKVIESGKALDIFTKPKEDVTKNFVKSVTEKELPSIDYSGYDTQIVKVSFIGNKAKDPIISSLIKNFNVDTNIISGNIDHIKGTPFGTLVLELIGSDSDINKAKEYLTEKDLGLEVLKNGRHFSTA</sequence>
<dbReference type="Pfam" id="PF09383">
    <property type="entry name" value="NIL"/>
    <property type="match status" value="1"/>
</dbReference>
<dbReference type="InterPro" id="IPR045865">
    <property type="entry name" value="ACT-like_dom_sf"/>
</dbReference>
<dbReference type="GO" id="GO:0005524">
    <property type="term" value="F:ATP binding"/>
    <property type="evidence" value="ECO:0007669"/>
    <property type="project" value="UniProtKB-KW"/>
</dbReference>
<proteinExistence type="predicted"/>
<keyword evidence="3" id="KW-0547">Nucleotide-binding</keyword>
<keyword evidence="2" id="KW-1003">Cell membrane</keyword>
<dbReference type="InterPro" id="IPR003439">
    <property type="entry name" value="ABC_transporter-like_ATP-bd"/>
</dbReference>
<dbReference type="EMBL" id="NIQC01000003">
    <property type="protein sequence ID" value="OWZ84652.1"/>
    <property type="molecule type" value="Genomic_DNA"/>
</dbReference>
<protein>
    <submittedName>
        <fullName evidence="9">Methionine ABC transporter ATP-binding protein</fullName>
    </submittedName>
</protein>
<organism evidence="9 10">
    <name type="scientific">Natranaerobius trueperi</name>
    <dbReference type="NCBI Taxonomy" id="759412"/>
    <lineage>
        <taxon>Bacteria</taxon>
        <taxon>Bacillati</taxon>
        <taxon>Bacillota</taxon>
        <taxon>Clostridia</taxon>
        <taxon>Natranaerobiales</taxon>
        <taxon>Natranaerobiaceae</taxon>
        <taxon>Natranaerobius</taxon>
    </lineage>
</organism>
<dbReference type="AlphaFoldDB" id="A0A226C0U5"/>
<name>A0A226C0U5_9FIRM</name>
<feature type="domain" description="ABC transporter" evidence="8">
    <location>
        <begin position="2"/>
        <end position="241"/>
    </location>
</feature>
<dbReference type="InterPro" id="IPR027417">
    <property type="entry name" value="P-loop_NTPase"/>
</dbReference>
<evidence type="ECO:0000256" key="3">
    <source>
        <dbReference type="ARBA" id="ARBA00022741"/>
    </source>
</evidence>
<evidence type="ECO:0000256" key="6">
    <source>
        <dbReference type="ARBA" id="ARBA00022970"/>
    </source>
</evidence>
<dbReference type="Pfam" id="PF00005">
    <property type="entry name" value="ABC_tran"/>
    <property type="match status" value="1"/>
</dbReference>
<keyword evidence="4 9" id="KW-0067">ATP-binding</keyword>
<dbReference type="GO" id="GO:0016887">
    <property type="term" value="F:ATP hydrolysis activity"/>
    <property type="evidence" value="ECO:0007669"/>
    <property type="project" value="InterPro"/>
</dbReference>
<evidence type="ECO:0000256" key="2">
    <source>
        <dbReference type="ARBA" id="ARBA00022475"/>
    </source>
</evidence>
<evidence type="ECO:0000256" key="1">
    <source>
        <dbReference type="ARBA" id="ARBA00022448"/>
    </source>
</evidence>
<keyword evidence="7" id="KW-0472">Membrane</keyword>
<dbReference type="Gene3D" id="3.30.70.260">
    <property type="match status" value="1"/>
</dbReference>
<dbReference type="Proteomes" id="UP000214588">
    <property type="component" value="Unassembled WGS sequence"/>
</dbReference>
<dbReference type="Gene3D" id="3.40.50.300">
    <property type="entry name" value="P-loop containing nucleotide triphosphate hydrolases"/>
    <property type="match status" value="1"/>
</dbReference>
<evidence type="ECO:0000256" key="7">
    <source>
        <dbReference type="ARBA" id="ARBA00023136"/>
    </source>
</evidence>
<dbReference type="InterPro" id="IPR003593">
    <property type="entry name" value="AAA+_ATPase"/>
</dbReference>
<evidence type="ECO:0000259" key="8">
    <source>
        <dbReference type="PROSITE" id="PS50893"/>
    </source>
</evidence>
<keyword evidence="5" id="KW-1278">Translocase</keyword>
<evidence type="ECO:0000313" key="10">
    <source>
        <dbReference type="Proteomes" id="UP000214588"/>
    </source>
</evidence>
<gene>
    <name evidence="9" type="ORF">CDO51_02510</name>
</gene>
<dbReference type="SUPFAM" id="SSF52540">
    <property type="entry name" value="P-loop containing nucleoside triphosphate hydrolases"/>
    <property type="match status" value="1"/>
</dbReference>
<dbReference type="SMART" id="SM00382">
    <property type="entry name" value="AAA"/>
    <property type="match status" value="1"/>
</dbReference>
<dbReference type="RefSeq" id="WP_089022722.1">
    <property type="nucleotide sequence ID" value="NZ_NIQC01000003.1"/>
</dbReference>
<dbReference type="CDD" id="cd03258">
    <property type="entry name" value="ABC_MetN_methionine_transporter"/>
    <property type="match status" value="1"/>
</dbReference>
<dbReference type="FunFam" id="3.40.50.300:FF:000233">
    <property type="entry name" value="Methionine import ATP-binding protein MetN"/>
    <property type="match status" value="1"/>
</dbReference>
<keyword evidence="6" id="KW-0029">Amino-acid transport</keyword>
<evidence type="ECO:0000313" key="9">
    <source>
        <dbReference type="EMBL" id="OWZ84652.1"/>
    </source>
</evidence>
<dbReference type="GO" id="GO:0006865">
    <property type="term" value="P:amino acid transport"/>
    <property type="evidence" value="ECO:0007669"/>
    <property type="project" value="UniProtKB-KW"/>
</dbReference>
<dbReference type="InterPro" id="IPR018449">
    <property type="entry name" value="NIL_domain"/>
</dbReference>
<dbReference type="InterPro" id="IPR041701">
    <property type="entry name" value="MetN_ABC"/>
</dbReference>
<dbReference type="InterPro" id="IPR017871">
    <property type="entry name" value="ABC_transporter-like_CS"/>
</dbReference>
<dbReference type="PROSITE" id="PS50893">
    <property type="entry name" value="ABC_TRANSPORTER_2"/>
    <property type="match status" value="1"/>
</dbReference>
<dbReference type="PROSITE" id="PS00211">
    <property type="entry name" value="ABC_TRANSPORTER_1"/>
    <property type="match status" value="1"/>
</dbReference>
<evidence type="ECO:0000256" key="4">
    <source>
        <dbReference type="ARBA" id="ARBA00022840"/>
    </source>
</evidence>
<keyword evidence="10" id="KW-1185">Reference proteome</keyword>
<evidence type="ECO:0000256" key="5">
    <source>
        <dbReference type="ARBA" id="ARBA00022967"/>
    </source>
</evidence>
<comment type="caution">
    <text evidence="9">The sequence shown here is derived from an EMBL/GenBank/DDBJ whole genome shotgun (WGS) entry which is preliminary data.</text>
</comment>
<reference evidence="9 10" key="1">
    <citation type="submission" date="2017-06" db="EMBL/GenBank/DDBJ databases">
        <title>Draft Genome Sequence of Natranaerobius trueperi halophilic, alkalithermophilic bacteria from soda lakes.</title>
        <authorList>
            <person name="Zhao B."/>
        </authorList>
    </citation>
    <scope>NUCLEOTIDE SEQUENCE [LARGE SCALE GENOMIC DNA]</scope>
    <source>
        <strain evidence="9 10">DSM 18760</strain>
    </source>
</reference>
<dbReference type="SUPFAM" id="SSF55021">
    <property type="entry name" value="ACT-like"/>
    <property type="match status" value="1"/>
</dbReference>
<keyword evidence="1" id="KW-0813">Transport</keyword>
<dbReference type="PANTHER" id="PTHR43166:SF30">
    <property type="entry name" value="METHIONINE IMPORT ATP-BINDING PROTEIN METN"/>
    <property type="match status" value="1"/>
</dbReference>